<keyword evidence="2" id="KW-1185">Reference proteome</keyword>
<accession>A0ABS3Z5P6</accession>
<dbReference type="EMBL" id="JAGHKO010000024">
    <property type="protein sequence ID" value="MBO9205471.1"/>
    <property type="molecule type" value="Genomic_DNA"/>
</dbReference>
<organism evidence="1 2">
    <name type="scientific">Niastella soli</name>
    <dbReference type="NCBI Taxonomy" id="2821487"/>
    <lineage>
        <taxon>Bacteria</taxon>
        <taxon>Pseudomonadati</taxon>
        <taxon>Bacteroidota</taxon>
        <taxon>Chitinophagia</taxon>
        <taxon>Chitinophagales</taxon>
        <taxon>Chitinophagaceae</taxon>
        <taxon>Niastella</taxon>
    </lineage>
</organism>
<sequence length="491" mass="55790">MRSSILLQLTVTILFFSTTCVTGQTINKVVFDPKDSTAGYYLAIPPASGKIKATLVLFSSFSRLEDLLPETRLPAVGYTNDILVVLASNQERFTADSAAMDRMSGILQHIAKTYQTDTATYALAAYDIPGNMVVRFTELTYQYPNRYPIRPKVLIGIDCNVDLIGLWHWSERMKAKNNSGDAKYILEKLTAAYGPLSTNQSRYAALSPFVSENSVPGNEQYLKQVALRLYYDTDINWYLQNQQVGFYDTNIPDGSELISRLLRQGNQNASFIAARRPGFKNNGSRYPSALSIVDEVECIQWITQQFGIINPHTWVPPYKFNLPANWGQERIAFPIDFAPQIAYKGIEDLRFAPGWGDPAKEDHWTYGFLWWLEGIHQFNATMMKQYMEAYYSGLVGRNITSRNIPVEKQVPTQAAFKSLKPEGDDKETYNGTISMLNYLNQQPVKLNCTIHVKYCPAQQRTAVFIEVSPQPYSHKVWTELNQLVNTFECRN</sequence>
<evidence type="ECO:0000313" key="1">
    <source>
        <dbReference type="EMBL" id="MBO9205471.1"/>
    </source>
</evidence>
<protein>
    <submittedName>
        <fullName evidence="1">Uncharacterized protein</fullName>
    </submittedName>
</protein>
<dbReference type="RefSeq" id="WP_209145066.1">
    <property type="nucleotide sequence ID" value="NZ_JAGHKO010000024.1"/>
</dbReference>
<name>A0ABS3Z5P6_9BACT</name>
<reference evidence="1 2" key="1">
    <citation type="submission" date="2021-03" db="EMBL/GenBank/DDBJ databases">
        <title>Assistant Professor.</title>
        <authorList>
            <person name="Huq M.A."/>
        </authorList>
    </citation>
    <scope>NUCLEOTIDE SEQUENCE [LARGE SCALE GENOMIC DNA]</scope>
    <source>
        <strain evidence="1 2">MAH-29</strain>
    </source>
</reference>
<proteinExistence type="predicted"/>
<gene>
    <name evidence="1" type="ORF">J7I42_34595</name>
</gene>
<comment type="caution">
    <text evidence="1">The sequence shown here is derived from an EMBL/GenBank/DDBJ whole genome shotgun (WGS) entry which is preliminary data.</text>
</comment>
<evidence type="ECO:0000313" key="2">
    <source>
        <dbReference type="Proteomes" id="UP000677244"/>
    </source>
</evidence>
<dbReference type="Proteomes" id="UP000677244">
    <property type="component" value="Unassembled WGS sequence"/>
</dbReference>